<evidence type="ECO:0000256" key="5">
    <source>
        <dbReference type="ARBA" id="ARBA00023049"/>
    </source>
</evidence>
<protein>
    <submittedName>
        <fullName evidence="11">ZnMc domain-containing protein</fullName>
    </submittedName>
</protein>
<evidence type="ECO:0000256" key="4">
    <source>
        <dbReference type="ARBA" id="ARBA00022833"/>
    </source>
</evidence>
<keyword evidence="1" id="KW-0645">Protease</keyword>
<accession>A0A0R3PI51</accession>
<keyword evidence="6" id="KW-1015">Disulfide bond</keyword>
<dbReference type="STRING" id="334426.A0A0R3PI51"/>
<dbReference type="PANTHER" id="PTHR10127:SF780">
    <property type="entry name" value="METALLOENDOPEPTIDASE"/>
    <property type="match status" value="1"/>
</dbReference>
<keyword evidence="5" id="KW-0482">Metalloprotease</keyword>
<dbReference type="OrthoDB" id="5786116at2759"/>
<dbReference type="InterPro" id="IPR024079">
    <property type="entry name" value="MetalloPept_cat_dom_sf"/>
</dbReference>
<keyword evidence="3" id="KW-0378">Hydrolase</keyword>
<dbReference type="Pfam" id="PF01400">
    <property type="entry name" value="Astacin"/>
    <property type="match status" value="2"/>
</dbReference>
<name>A0A0R3PI51_ANGCS</name>
<dbReference type="SMART" id="SM00235">
    <property type="entry name" value="ZnMc"/>
    <property type="match status" value="1"/>
</dbReference>
<reference evidence="9 10" key="2">
    <citation type="submission" date="2018-11" db="EMBL/GenBank/DDBJ databases">
        <authorList>
            <consortium name="Pathogen Informatics"/>
        </authorList>
    </citation>
    <scope>NUCLEOTIDE SEQUENCE [LARGE SCALE GENOMIC DNA]</scope>
    <source>
        <strain evidence="9 10">Costa Rica</strain>
    </source>
</reference>
<evidence type="ECO:0000256" key="3">
    <source>
        <dbReference type="ARBA" id="ARBA00022801"/>
    </source>
</evidence>
<proteinExistence type="predicted"/>
<evidence type="ECO:0000313" key="9">
    <source>
        <dbReference type="EMBL" id="VDM55614.1"/>
    </source>
</evidence>
<evidence type="ECO:0000313" key="10">
    <source>
        <dbReference type="Proteomes" id="UP000267027"/>
    </source>
</evidence>
<dbReference type="InterPro" id="IPR006026">
    <property type="entry name" value="Peptidase_Metallo"/>
</dbReference>
<evidence type="ECO:0000256" key="7">
    <source>
        <dbReference type="PROSITE-ProRule" id="PRU01211"/>
    </source>
</evidence>
<dbReference type="OMA" id="PHEDETV"/>
<dbReference type="AlphaFoldDB" id="A0A0R3PI51"/>
<dbReference type="GO" id="GO:0008270">
    <property type="term" value="F:zinc ion binding"/>
    <property type="evidence" value="ECO:0007669"/>
    <property type="project" value="InterPro"/>
</dbReference>
<organism evidence="11">
    <name type="scientific">Angiostrongylus costaricensis</name>
    <name type="common">Nematode worm</name>
    <dbReference type="NCBI Taxonomy" id="334426"/>
    <lineage>
        <taxon>Eukaryota</taxon>
        <taxon>Metazoa</taxon>
        <taxon>Ecdysozoa</taxon>
        <taxon>Nematoda</taxon>
        <taxon>Chromadorea</taxon>
        <taxon>Rhabditida</taxon>
        <taxon>Rhabditina</taxon>
        <taxon>Rhabditomorpha</taxon>
        <taxon>Strongyloidea</taxon>
        <taxon>Metastrongylidae</taxon>
        <taxon>Angiostrongylus</taxon>
    </lineage>
</organism>
<dbReference type="GO" id="GO:0004222">
    <property type="term" value="F:metalloendopeptidase activity"/>
    <property type="evidence" value="ECO:0007669"/>
    <property type="project" value="InterPro"/>
</dbReference>
<keyword evidence="2" id="KW-0479">Metal-binding</keyword>
<dbReference type="Proteomes" id="UP000267027">
    <property type="component" value="Unassembled WGS sequence"/>
</dbReference>
<feature type="domain" description="Peptidase M12A" evidence="8">
    <location>
        <begin position="131"/>
        <end position="296"/>
    </location>
</feature>
<dbReference type="EMBL" id="UYYA01001801">
    <property type="protein sequence ID" value="VDM55614.1"/>
    <property type="molecule type" value="Genomic_DNA"/>
</dbReference>
<dbReference type="InterPro" id="IPR001506">
    <property type="entry name" value="Peptidase_M12A"/>
</dbReference>
<evidence type="ECO:0000313" key="11">
    <source>
        <dbReference type="WBParaSite" id="ACOC_0000402801-mRNA-1"/>
    </source>
</evidence>
<sequence length="302" mass="34146">MDVSTGMRLVIINRVPGVFKEQKSKNGIEIKQPHEDETVRLLEQLHNMEKDIKDGIAQNPVESNELSNEITNYMENIKHNIQPMSDAIEEVNHNSKVDAALFQGDMILTKEQVEEIIEDVRENAGHRKKRQAFRDTRYPKTLWSNGVSYSFGSNATEAAKRVFRKAATLWSSDTCISFSESNTATDKIEVIKSGGCWSYVGRLGGSQGLSLGRGCETDGWLSQFVKQTERTNYNYNLTYDYGSVMHYGARSNCNFSVSKNGKPVMAPRDSKYIQTLGSRMISFYEKLMINLHYGCLGEKIVP</sequence>
<dbReference type="SUPFAM" id="SSF55486">
    <property type="entry name" value="Metalloproteases ('zincins'), catalytic domain"/>
    <property type="match status" value="1"/>
</dbReference>
<comment type="caution">
    <text evidence="7">Lacks conserved residue(s) required for the propagation of feature annotation.</text>
</comment>
<dbReference type="PROSITE" id="PS51864">
    <property type="entry name" value="ASTACIN"/>
    <property type="match status" value="1"/>
</dbReference>
<keyword evidence="4" id="KW-0862">Zinc</keyword>
<dbReference type="WBParaSite" id="ACOC_0000402801-mRNA-1">
    <property type="protein sequence ID" value="ACOC_0000402801-mRNA-1"/>
    <property type="gene ID" value="ACOC_0000402801"/>
</dbReference>
<evidence type="ECO:0000256" key="2">
    <source>
        <dbReference type="ARBA" id="ARBA00022723"/>
    </source>
</evidence>
<evidence type="ECO:0000256" key="6">
    <source>
        <dbReference type="ARBA" id="ARBA00023157"/>
    </source>
</evidence>
<dbReference type="GO" id="GO:0006508">
    <property type="term" value="P:proteolysis"/>
    <property type="evidence" value="ECO:0007669"/>
    <property type="project" value="UniProtKB-KW"/>
</dbReference>
<keyword evidence="10" id="KW-1185">Reference proteome</keyword>
<reference evidence="11" key="1">
    <citation type="submission" date="2017-02" db="UniProtKB">
        <authorList>
            <consortium name="WormBaseParasite"/>
        </authorList>
    </citation>
    <scope>IDENTIFICATION</scope>
</reference>
<evidence type="ECO:0000256" key="1">
    <source>
        <dbReference type="ARBA" id="ARBA00022670"/>
    </source>
</evidence>
<gene>
    <name evidence="9" type="ORF">ACOC_LOCUS4029</name>
</gene>
<dbReference type="Gene3D" id="3.40.390.10">
    <property type="entry name" value="Collagenase (Catalytic Domain)"/>
    <property type="match status" value="2"/>
</dbReference>
<dbReference type="PANTHER" id="PTHR10127">
    <property type="entry name" value="DISCOIDIN, CUB, EGF, LAMININ , AND ZINC METALLOPROTEASE DOMAIN CONTAINING"/>
    <property type="match status" value="1"/>
</dbReference>
<evidence type="ECO:0000259" key="8">
    <source>
        <dbReference type="PROSITE" id="PS51864"/>
    </source>
</evidence>